<dbReference type="AlphaFoldDB" id="A0A7S1RDW8"/>
<dbReference type="InterPro" id="IPR029063">
    <property type="entry name" value="SAM-dependent_MTases_sf"/>
</dbReference>
<feature type="domain" description="RlmI-like PUA" evidence="9">
    <location>
        <begin position="56"/>
        <end position="119"/>
    </location>
</feature>
<evidence type="ECO:0000313" key="10">
    <source>
        <dbReference type="EMBL" id="CAD9163609.1"/>
    </source>
</evidence>
<comment type="similarity">
    <text evidence="6">Belongs to the methyltransferase superfamily. RlmI family.</text>
</comment>
<dbReference type="EMBL" id="HBGE01067282">
    <property type="protein sequence ID" value="CAD9163609.1"/>
    <property type="molecule type" value="Transcribed_RNA"/>
</dbReference>
<organism evidence="10">
    <name type="scientific">Alexandrium catenella</name>
    <name type="common">Red tide dinoflagellate</name>
    <name type="synonym">Gonyaulax catenella</name>
    <dbReference type="NCBI Taxonomy" id="2925"/>
    <lineage>
        <taxon>Eukaryota</taxon>
        <taxon>Sar</taxon>
        <taxon>Alveolata</taxon>
        <taxon>Dinophyceae</taxon>
        <taxon>Gonyaulacales</taxon>
        <taxon>Pyrocystaceae</taxon>
        <taxon>Alexandrium</taxon>
    </lineage>
</organism>
<dbReference type="SUPFAM" id="SSF88697">
    <property type="entry name" value="PUA domain-like"/>
    <property type="match status" value="1"/>
</dbReference>
<dbReference type="GO" id="GO:0005737">
    <property type="term" value="C:cytoplasm"/>
    <property type="evidence" value="ECO:0007669"/>
    <property type="project" value="UniProtKB-SubCell"/>
</dbReference>
<evidence type="ECO:0008006" key="11">
    <source>
        <dbReference type="Google" id="ProtNLM"/>
    </source>
</evidence>
<name>A0A7S1RDW8_ALECA</name>
<dbReference type="Gene3D" id="3.30.750.80">
    <property type="entry name" value="RNA methyltransferase domain (HRMD) like"/>
    <property type="match status" value="1"/>
</dbReference>
<dbReference type="CDD" id="cd21153">
    <property type="entry name" value="PUA_RlmI"/>
    <property type="match status" value="1"/>
</dbReference>
<reference evidence="10" key="1">
    <citation type="submission" date="2021-01" db="EMBL/GenBank/DDBJ databases">
        <authorList>
            <person name="Corre E."/>
            <person name="Pelletier E."/>
            <person name="Niang G."/>
            <person name="Scheremetjew M."/>
            <person name="Finn R."/>
            <person name="Kale V."/>
            <person name="Holt S."/>
            <person name="Cochrane G."/>
            <person name="Meng A."/>
            <person name="Brown T."/>
            <person name="Cohen L."/>
        </authorList>
    </citation>
    <scope>NUCLEOTIDE SEQUENCE</scope>
    <source>
        <strain evidence="10">OF101</strain>
    </source>
</reference>
<dbReference type="GO" id="GO:0003723">
    <property type="term" value="F:RNA binding"/>
    <property type="evidence" value="ECO:0007669"/>
    <property type="project" value="InterPro"/>
</dbReference>
<dbReference type="InterPro" id="IPR019614">
    <property type="entry name" value="SAM-dep_methyl-trfase"/>
</dbReference>
<feature type="region of interest" description="Disordered" evidence="7">
    <location>
        <begin position="1"/>
        <end position="51"/>
    </location>
</feature>
<feature type="domain" description="S-adenosylmethionine-dependent methyltransferase" evidence="8">
    <location>
        <begin position="213"/>
        <end position="404"/>
    </location>
</feature>
<dbReference type="Pfam" id="PF10672">
    <property type="entry name" value="Methyltrans_SAM"/>
    <property type="match status" value="1"/>
</dbReference>
<sequence>MRGWRLWHRPPALPRTPASSSGGAAGGRPGTRSIWTPGSANYRPRRDDPHQRPVLVVREQAEGRLRRGHPWIFPRDVRDPEAIAQYSPCLANVQSSDGQSLGVALYNRHGTITARMLSQSAYVQVDTAFFAERLRECLAYRERLFPEPFYRLAHGEADGLPGMVVDRYGDHVSLQLTAAGLDALLWPLADAVEEVLRPKVVIIRQDAPGRKKERAPSRREVLKGQYRGPTELRENGVAFAVDLLNGHKTGWYFDQRDHRALLATLAAQAPRVLDLYSYVGGFGVTMAQYGSSRVLCVDSSEAALELCERAAAMNSVGGRVETRCSDVDEFLKAAAGASAGEREEFDLVVLDPPNLGRDRGHVPKALRYYERLVCSAATLCARPGMLFVASCTFHVGPEDLLGAVQRALKWAGRPARIMATGGQAADHPGHLALPESQYLHSLLLYLS</sequence>
<dbReference type="PANTHER" id="PTHR42873">
    <property type="entry name" value="RIBOSOMAL RNA LARGE SUBUNIT METHYLTRANSFERASE"/>
    <property type="match status" value="1"/>
</dbReference>
<keyword evidence="4" id="KW-0808">Transferase</keyword>
<evidence type="ECO:0000256" key="3">
    <source>
        <dbReference type="ARBA" id="ARBA00022603"/>
    </source>
</evidence>
<evidence type="ECO:0000256" key="6">
    <source>
        <dbReference type="ARBA" id="ARBA00038091"/>
    </source>
</evidence>
<dbReference type="Pfam" id="PF17785">
    <property type="entry name" value="PUA_3"/>
    <property type="match status" value="1"/>
</dbReference>
<dbReference type="Gene3D" id="2.30.130.10">
    <property type="entry name" value="PUA domain"/>
    <property type="match status" value="1"/>
</dbReference>
<evidence type="ECO:0000256" key="4">
    <source>
        <dbReference type="ARBA" id="ARBA00022679"/>
    </source>
</evidence>
<keyword evidence="3" id="KW-0489">Methyltransferase</keyword>
<gene>
    <name evidence="10" type="ORF">ACAT0790_LOCUS40374</name>
</gene>
<dbReference type="GO" id="GO:0032259">
    <property type="term" value="P:methylation"/>
    <property type="evidence" value="ECO:0007669"/>
    <property type="project" value="UniProtKB-KW"/>
</dbReference>
<evidence type="ECO:0000259" key="9">
    <source>
        <dbReference type="Pfam" id="PF17785"/>
    </source>
</evidence>
<dbReference type="SUPFAM" id="SSF53335">
    <property type="entry name" value="S-adenosyl-L-methionine-dependent methyltransferases"/>
    <property type="match status" value="1"/>
</dbReference>
<evidence type="ECO:0000256" key="7">
    <source>
        <dbReference type="SAM" id="MobiDB-lite"/>
    </source>
</evidence>
<proteinExistence type="inferred from homology"/>
<comment type="subcellular location">
    <subcellularLocation>
        <location evidence="1">Cytoplasm</location>
    </subcellularLocation>
</comment>
<evidence type="ECO:0000256" key="5">
    <source>
        <dbReference type="ARBA" id="ARBA00022691"/>
    </source>
</evidence>
<evidence type="ECO:0000259" key="8">
    <source>
        <dbReference type="Pfam" id="PF10672"/>
    </source>
</evidence>
<evidence type="ECO:0000256" key="2">
    <source>
        <dbReference type="ARBA" id="ARBA00022490"/>
    </source>
</evidence>
<dbReference type="Gene3D" id="3.40.50.150">
    <property type="entry name" value="Vaccinia Virus protein VP39"/>
    <property type="match status" value="1"/>
</dbReference>
<evidence type="ECO:0000256" key="1">
    <source>
        <dbReference type="ARBA" id="ARBA00004496"/>
    </source>
</evidence>
<dbReference type="InterPro" id="IPR036974">
    <property type="entry name" value="PUA_sf"/>
</dbReference>
<protein>
    <recommendedName>
        <fullName evidence="11">PUA domain-containing protein</fullName>
    </recommendedName>
</protein>
<keyword evidence="5" id="KW-0949">S-adenosyl-L-methionine</keyword>
<dbReference type="InterPro" id="IPR015947">
    <property type="entry name" value="PUA-like_sf"/>
</dbReference>
<dbReference type="GO" id="GO:0008168">
    <property type="term" value="F:methyltransferase activity"/>
    <property type="evidence" value="ECO:0007669"/>
    <property type="project" value="UniProtKB-KW"/>
</dbReference>
<dbReference type="PROSITE" id="PS50890">
    <property type="entry name" value="PUA"/>
    <property type="match status" value="1"/>
</dbReference>
<dbReference type="InterPro" id="IPR041532">
    <property type="entry name" value="RlmI-like_PUA"/>
</dbReference>
<dbReference type="PANTHER" id="PTHR42873:SF1">
    <property type="entry name" value="S-ADENOSYLMETHIONINE-DEPENDENT METHYLTRANSFERASE DOMAIN-CONTAINING PROTEIN"/>
    <property type="match status" value="1"/>
</dbReference>
<accession>A0A7S1RDW8</accession>
<dbReference type="CDD" id="cd02440">
    <property type="entry name" value="AdoMet_MTases"/>
    <property type="match status" value="1"/>
</dbReference>
<dbReference type="CDD" id="cd11572">
    <property type="entry name" value="RlmI_M_like"/>
    <property type="match status" value="1"/>
</dbReference>
<keyword evidence="2" id="KW-0963">Cytoplasm</keyword>